<organism evidence="2 3">
    <name type="scientific">Candidatus Amesbacteria bacterium GW2011_GWB1_48_13</name>
    <dbReference type="NCBI Taxonomy" id="1618362"/>
    <lineage>
        <taxon>Bacteria</taxon>
        <taxon>Candidatus Amesiibacteriota</taxon>
    </lineage>
</organism>
<reference evidence="2 3" key="1">
    <citation type="journal article" date="2015" name="Nature">
        <title>rRNA introns, odd ribosomes, and small enigmatic genomes across a large radiation of phyla.</title>
        <authorList>
            <person name="Brown C.T."/>
            <person name="Hug L.A."/>
            <person name="Thomas B.C."/>
            <person name="Sharon I."/>
            <person name="Castelle C.J."/>
            <person name="Singh A."/>
            <person name="Wilkins M.J."/>
            <person name="Williams K.H."/>
            <person name="Banfield J.F."/>
        </authorList>
    </citation>
    <scope>NUCLEOTIDE SEQUENCE [LARGE SCALE GENOMIC DNA]</scope>
</reference>
<dbReference type="InterPro" id="IPR041657">
    <property type="entry name" value="HTH_17"/>
</dbReference>
<dbReference type="GO" id="GO:0003677">
    <property type="term" value="F:DNA binding"/>
    <property type="evidence" value="ECO:0007669"/>
    <property type="project" value="InterPro"/>
</dbReference>
<evidence type="ECO:0000313" key="3">
    <source>
        <dbReference type="Proteomes" id="UP000034694"/>
    </source>
</evidence>
<dbReference type="InterPro" id="IPR010093">
    <property type="entry name" value="SinI_DNA-bd"/>
</dbReference>
<dbReference type="Proteomes" id="UP000034694">
    <property type="component" value="Unassembled WGS sequence"/>
</dbReference>
<dbReference type="AlphaFoldDB" id="A0A0G1WY44"/>
<feature type="domain" description="Helix-turn-helix" evidence="1">
    <location>
        <begin position="5"/>
        <end position="49"/>
    </location>
</feature>
<evidence type="ECO:0000313" key="2">
    <source>
        <dbReference type="EMBL" id="KKU95238.1"/>
    </source>
</evidence>
<proteinExistence type="predicted"/>
<dbReference type="NCBIfam" id="TIGR01764">
    <property type="entry name" value="excise"/>
    <property type="match status" value="1"/>
</dbReference>
<dbReference type="Pfam" id="PF12728">
    <property type="entry name" value="HTH_17"/>
    <property type="match status" value="1"/>
</dbReference>
<name>A0A0G1WY44_9BACT</name>
<comment type="caution">
    <text evidence="2">The sequence shown here is derived from an EMBL/GenBank/DDBJ whole genome shotgun (WGS) entry which is preliminary data.</text>
</comment>
<evidence type="ECO:0000259" key="1">
    <source>
        <dbReference type="Pfam" id="PF12728"/>
    </source>
</evidence>
<protein>
    <submittedName>
        <fullName evidence="2">Putative site-specific integrase-resolvase</fullName>
    </submittedName>
</protein>
<dbReference type="EMBL" id="LCPK01000057">
    <property type="protein sequence ID" value="KKU95238.1"/>
    <property type="molecule type" value="Genomic_DNA"/>
</dbReference>
<accession>A0A0G1WY44</accession>
<sequence>MTKEYYSTIEAANILKVSRTAVFQWARNGKIKAIRVGRNYIIPHHALLEKLGKDIGTEKKADIENAINRALKDYGATFRLLGKE</sequence>
<gene>
    <name evidence="2" type="ORF">UY28_C0057G0007</name>
</gene>